<feature type="region of interest" description="Disordered" evidence="1">
    <location>
        <begin position="483"/>
        <end position="509"/>
    </location>
</feature>
<feature type="region of interest" description="Disordered" evidence="1">
    <location>
        <begin position="49"/>
        <end position="77"/>
    </location>
</feature>
<accession>A0A1Y1KJ67</accession>
<feature type="compositionally biased region" description="Polar residues" evidence="1">
    <location>
        <begin position="495"/>
        <end position="509"/>
    </location>
</feature>
<dbReference type="EMBL" id="GEZM01081931">
    <property type="protein sequence ID" value="JAV61473.1"/>
    <property type="molecule type" value="Transcribed_RNA"/>
</dbReference>
<evidence type="ECO:0000313" key="2">
    <source>
        <dbReference type="EMBL" id="JAV61473.1"/>
    </source>
</evidence>
<organism evidence="2">
    <name type="scientific">Photinus pyralis</name>
    <name type="common">Common eastern firefly</name>
    <name type="synonym">Lampyris pyralis</name>
    <dbReference type="NCBI Taxonomy" id="7054"/>
    <lineage>
        <taxon>Eukaryota</taxon>
        <taxon>Metazoa</taxon>
        <taxon>Ecdysozoa</taxon>
        <taxon>Arthropoda</taxon>
        <taxon>Hexapoda</taxon>
        <taxon>Insecta</taxon>
        <taxon>Pterygota</taxon>
        <taxon>Neoptera</taxon>
        <taxon>Endopterygota</taxon>
        <taxon>Coleoptera</taxon>
        <taxon>Polyphaga</taxon>
        <taxon>Elateriformia</taxon>
        <taxon>Elateroidea</taxon>
        <taxon>Lampyridae</taxon>
        <taxon>Lampyrinae</taxon>
        <taxon>Photinus</taxon>
    </lineage>
</organism>
<sequence length="712" mass="79897">MEGKSNDQPQQWSVHAQFTISHPGIDNPNATQHTFADRDDNSVRMSYSWTPQASQETPVTTTAPSFPLGRGGSQTESAPTGYGFQRGNLLFTSIPPRRTTVPDPHLLSVARSVDDSGYHSTLSPNTAYNPKCRSTCSIVLSTTIDEQPELEDRAQAHCERAHSLRCQTPAVKTDRPSNFYGCGDPWCHHSTYSDAGPISPSLRSEASCSTGQTVLHKPAKRFVNVEDRKDVAVQTFEMVDKCTSPFLLKPQDSSDERSERDKVKKRFSYNSRSRTEPVARRSHSQSSFTPDSLDSFQPRRRLVRQSQRTYLKSPPPTNTMSPESKTGEQKKPRTVHIDVYCTGTEQESEDSDHESKSASSPQTVFESEKLLITHSRSTSNDLPNKLKEPPPKLFQLKAESDDDDTTTAYPSQISSYSAIGPLSSFSSSIPPSWSTYSMSQDFDSVANTSWKDTFSDFDSVNRSRSSIALTDSVDFVPRRLSTPHKSASIDEHPEIQQNTPSSVSLNPSDSFEYANSEDRLRIKQMEQMWTNPHLANQWKSPQVEQKHLLEQKKLKEYVEKRLEPARLHKMESRESDSDSDISEKGWSVVKELTVPESSTSEHSPTLRSPSVLALQEKLTLNPTLRSPFMVVPGIYTGQRLVAKKFGPVVNVFKKPGHHIGPVKNPECQCDHCRAYFNHYGRGRARSFGETASTLPWLNWNRESSKSKQSNVT</sequence>
<proteinExistence type="predicted"/>
<evidence type="ECO:0000256" key="1">
    <source>
        <dbReference type="SAM" id="MobiDB-lite"/>
    </source>
</evidence>
<feature type="compositionally biased region" description="Polar residues" evidence="1">
    <location>
        <begin position="284"/>
        <end position="295"/>
    </location>
</feature>
<dbReference type="AlphaFoldDB" id="A0A1Y1KJ67"/>
<reference evidence="2" key="1">
    <citation type="journal article" date="2016" name="Sci. Rep.">
        <title>Molecular characterization of firefly nuptial gifts: a multi-omics approach sheds light on postcopulatory sexual selection.</title>
        <authorList>
            <person name="Al-Wathiqui N."/>
            <person name="Fallon T.R."/>
            <person name="South A."/>
            <person name="Weng J.K."/>
            <person name="Lewis S.M."/>
        </authorList>
    </citation>
    <scope>NUCLEOTIDE SEQUENCE</scope>
</reference>
<feature type="compositionally biased region" description="Basic and acidic residues" evidence="1">
    <location>
        <begin position="252"/>
        <end position="262"/>
    </location>
</feature>
<feature type="region of interest" description="Disordered" evidence="1">
    <location>
        <begin position="247"/>
        <end position="364"/>
    </location>
</feature>
<feature type="compositionally biased region" description="Polar residues" evidence="1">
    <location>
        <begin position="49"/>
        <end position="64"/>
    </location>
</feature>
<protein>
    <submittedName>
        <fullName evidence="2">Uncharacterized protein</fullName>
    </submittedName>
</protein>
<name>A0A1Y1KJ67_PHOPY</name>